<sequence>MKFNENNTVPSVPFNKDMDNIAFQIGAIPSGILIELFDSSIAEEASKWYPSILAGRLVVKGFKLFSKNDDPFLHHDKLVYFWISSYLESKPKLYLIPSLNEKTQKNIYKGIPISGEAGCLK</sequence>
<dbReference type="EMBL" id="MKGQ01000009">
    <property type="protein sequence ID" value="OKP03470.1"/>
    <property type="molecule type" value="Genomic_DNA"/>
</dbReference>
<reference evidence="1 2" key="1">
    <citation type="submission" date="2016-09" db="EMBL/GenBank/DDBJ databases">
        <title>Xenorhabdus thuongxuanensis sp. nov. and Xenorhabdus eapokensis sp. nov., isolated from Steinernema species.</title>
        <authorList>
            <person name="Kaempfer P."/>
            <person name="Tobias N.J."/>
            <person name="Phan Ke L."/>
            <person name="Bode H.B."/>
            <person name="Glaeser S.P."/>
        </authorList>
    </citation>
    <scope>NUCLEOTIDE SEQUENCE [LARGE SCALE GENOMIC DNA]</scope>
    <source>
        <strain evidence="1 2">DL20</strain>
    </source>
</reference>
<protein>
    <submittedName>
        <fullName evidence="1">Lipase</fullName>
    </submittedName>
</protein>
<dbReference type="AlphaFoldDB" id="A0A1Q5TTE2"/>
<dbReference type="RefSeq" id="WP_074023420.1">
    <property type="nucleotide sequence ID" value="NZ_CAWNAG010000202.1"/>
</dbReference>
<comment type="caution">
    <text evidence="1">The sequence shown here is derived from an EMBL/GenBank/DDBJ whole genome shotgun (WGS) entry which is preliminary data.</text>
</comment>
<evidence type="ECO:0000313" key="2">
    <source>
        <dbReference type="Proteomes" id="UP000186268"/>
    </source>
</evidence>
<organism evidence="1 2">
    <name type="scientific">Xenorhabdus eapokensis</name>
    <dbReference type="NCBI Taxonomy" id="1873482"/>
    <lineage>
        <taxon>Bacteria</taxon>
        <taxon>Pseudomonadati</taxon>
        <taxon>Pseudomonadota</taxon>
        <taxon>Gammaproteobacteria</taxon>
        <taxon>Enterobacterales</taxon>
        <taxon>Morganellaceae</taxon>
        <taxon>Xenorhabdus</taxon>
    </lineage>
</organism>
<dbReference type="Proteomes" id="UP000186268">
    <property type="component" value="Unassembled WGS sequence"/>
</dbReference>
<gene>
    <name evidence="1" type="ORF">Xedl_01751</name>
</gene>
<dbReference type="OrthoDB" id="5562330at2"/>
<keyword evidence="2" id="KW-1185">Reference proteome</keyword>
<dbReference type="STRING" id="1873482.Xedl_01751"/>
<evidence type="ECO:0000313" key="1">
    <source>
        <dbReference type="EMBL" id="OKP03470.1"/>
    </source>
</evidence>
<accession>A0A1Q5TTE2</accession>
<proteinExistence type="predicted"/>
<name>A0A1Q5TTE2_9GAMM</name>